<dbReference type="Proteomes" id="UP000776164">
    <property type="component" value="Unassembled WGS sequence"/>
</dbReference>
<comment type="caution">
    <text evidence="1">The sequence shown here is derived from an EMBL/GenBank/DDBJ whole genome shotgun (WGS) entry which is preliminary data.</text>
</comment>
<reference evidence="1 2" key="1">
    <citation type="submission" date="2021-01" db="EMBL/GenBank/DDBJ databases">
        <title>Sequencing the genomes of 1000 actinobacteria strains.</title>
        <authorList>
            <person name="Klenk H.-P."/>
        </authorList>
    </citation>
    <scope>NUCLEOTIDE SEQUENCE [LARGE SCALE GENOMIC DNA]</scope>
    <source>
        <strain evidence="1 2">DSM 13057</strain>
    </source>
</reference>
<accession>A0ABS2L144</accession>
<keyword evidence="2" id="KW-1185">Reference proteome</keyword>
<gene>
    <name evidence="1" type="ORF">JOE66_000437</name>
</gene>
<sequence length="71" mass="8004">MISPPERESVVTTVAQRIRRYFPAAQPSHITAVVGREFDALNGSRIRGYIPNLVQHNARRSLRAEAEPLHV</sequence>
<evidence type="ECO:0000313" key="1">
    <source>
        <dbReference type="EMBL" id="MBM7470803.1"/>
    </source>
</evidence>
<dbReference type="RefSeq" id="WP_205106504.1">
    <property type="nucleotide sequence ID" value="NZ_BAAAHT010000018.1"/>
</dbReference>
<evidence type="ECO:0000313" key="2">
    <source>
        <dbReference type="Proteomes" id="UP000776164"/>
    </source>
</evidence>
<protein>
    <submittedName>
        <fullName evidence="1">Uncharacterized protein</fullName>
    </submittedName>
</protein>
<proteinExistence type="predicted"/>
<dbReference type="Gene3D" id="1.10.8.1060">
    <property type="entry name" value="Corynebacterium glutamicum thioredoxin-dependent arsenate reductase, N-terminal domain"/>
    <property type="match status" value="1"/>
</dbReference>
<name>A0ABS2L144_9MICO</name>
<dbReference type="NCBIfam" id="NF046112">
    <property type="entry name" value="MSMEG_6209_Nter"/>
    <property type="match status" value="1"/>
</dbReference>
<dbReference type="EMBL" id="JAFBBU010000001">
    <property type="protein sequence ID" value="MBM7470803.1"/>
    <property type="molecule type" value="Genomic_DNA"/>
</dbReference>
<organism evidence="1 2">
    <name type="scientific">Subtercola frigoramans</name>
    <dbReference type="NCBI Taxonomy" id="120298"/>
    <lineage>
        <taxon>Bacteria</taxon>
        <taxon>Bacillati</taxon>
        <taxon>Actinomycetota</taxon>
        <taxon>Actinomycetes</taxon>
        <taxon>Micrococcales</taxon>
        <taxon>Microbacteriaceae</taxon>
        <taxon>Subtercola</taxon>
    </lineage>
</organism>